<accession>A0A834GTX6</accession>
<evidence type="ECO:0000313" key="1">
    <source>
        <dbReference type="EMBL" id="KAF7140931.1"/>
    </source>
</evidence>
<dbReference type="AlphaFoldDB" id="A0A834GTX6"/>
<dbReference type="PANTHER" id="PTHR47477:SF8">
    <property type="entry name" value="TNF RECEPTOR-ASSOCIATED FACTOR HOMOLOG 1A"/>
    <property type="match status" value="1"/>
</dbReference>
<dbReference type="InterPro" id="IPR055327">
    <property type="entry name" value="TRAF1A/B"/>
</dbReference>
<gene>
    <name evidence="1" type="ORF">RHSIM_Rhsim06G0107700</name>
</gene>
<dbReference type="InterPro" id="IPR002083">
    <property type="entry name" value="MATH/TRAF_dom"/>
</dbReference>
<organism evidence="1 2">
    <name type="scientific">Rhododendron simsii</name>
    <name type="common">Sims's rhododendron</name>
    <dbReference type="NCBI Taxonomy" id="118357"/>
    <lineage>
        <taxon>Eukaryota</taxon>
        <taxon>Viridiplantae</taxon>
        <taxon>Streptophyta</taxon>
        <taxon>Embryophyta</taxon>
        <taxon>Tracheophyta</taxon>
        <taxon>Spermatophyta</taxon>
        <taxon>Magnoliopsida</taxon>
        <taxon>eudicotyledons</taxon>
        <taxon>Gunneridae</taxon>
        <taxon>Pentapetalae</taxon>
        <taxon>asterids</taxon>
        <taxon>Ericales</taxon>
        <taxon>Ericaceae</taxon>
        <taxon>Ericoideae</taxon>
        <taxon>Rhodoreae</taxon>
        <taxon>Rhododendron</taxon>
    </lineage>
</organism>
<sequence>MNGVFNLTKKIKGGGNVGNVLTCAARLGLNPRLISKHNKPAGCGKLDEVVVCFVSNFLDLFTLYPSLSPSGKHTWKNGKFSQINKRELHSNAVEVGGYKWWDGKCGDLGSYHGCSLGPFCWTFMGLPFGYSVKYNAVWDVVIHCIDSGRKSMIEVEKSLWTYLKCWMGLLMLILIIKAQVQIISGLTTLEGQVKSKNGRGKLEDVKDSPVPIVRIDEDTFILVDDVLLLLERAVLEPLPPKDDNRMKLVPVSRLLLWKVLLIRDVFGGEDKGQKDIWCWISKCCDCGGGILCSFCD</sequence>
<dbReference type="PANTHER" id="PTHR47477">
    <property type="entry name" value="TNF RECEPTOR-ASSOCIATED FACTOR HOMOLOG 1A"/>
    <property type="match status" value="1"/>
</dbReference>
<comment type="caution">
    <text evidence="1">The sequence shown here is derived from an EMBL/GenBank/DDBJ whole genome shotgun (WGS) entry which is preliminary data.</text>
</comment>
<protein>
    <submittedName>
        <fullName evidence="1">Uncharacterized protein</fullName>
    </submittedName>
</protein>
<dbReference type="CDD" id="cd00121">
    <property type="entry name" value="MATH"/>
    <property type="match status" value="1"/>
</dbReference>
<dbReference type="Proteomes" id="UP000626092">
    <property type="component" value="Unassembled WGS sequence"/>
</dbReference>
<proteinExistence type="predicted"/>
<keyword evidence="2" id="KW-1185">Reference proteome</keyword>
<dbReference type="EMBL" id="WJXA01000006">
    <property type="protein sequence ID" value="KAF7140931.1"/>
    <property type="molecule type" value="Genomic_DNA"/>
</dbReference>
<name>A0A834GTX6_RHOSS</name>
<dbReference type="OrthoDB" id="10637637at2759"/>
<evidence type="ECO:0000313" key="2">
    <source>
        <dbReference type="Proteomes" id="UP000626092"/>
    </source>
</evidence>
<reference evidence="1" key="1">
    <citation type="submission" date="2019-11" db="EMBL/GenBank/DDBJ databases">
        <authorList>
            <person name="Liu Y."/>
            <person name="Hou J."/>
            <person name="Li T.-Q."/>
            <person name="Guan C.-H."/>
            <person name="Wu X."/>
            <person name="Wu H.-Z."/>
            <person name="Ling F."/>
            <person name="Zhang R."/>
            <person name="Shi X.-G."/>
            <person name="Ren J.-P."/>
            <person name="Chen E.-F."/>
            <person name="Sun J.-M."/>
        </authorList>
    </citation>
    <scope>NUCLEOTIDE SEQUENCE</scope>
    <source>
        <strain evidence="1">Adult_tree_wgs_1</strain>
        <tissue evidence="1">Leaves</tissue>
    </source>
</reference>